<evidence type="ECO:0000256" key="4">
    <source>
        <dbReference type="ARBA" id="ARBA00022729"/>
    </source>
</evidence>
<dbReference type="Gene3D" id="3.80.10.10">
    <property type="entry name" value="Ribonuclease Inhibitor"/>
    <property type="match status" value="1"/>
</dbReference>
<keyword evidence="6" id="KW-1133">Transmembrane helix</keyword>
<gene>
    <name evidence="10" type="ORF">ZEAMMB73_Zm00001d033512</name>
</gene>
<protein>
    <submittedName>
        <fullName evidence="10 11">Uncharacterized protein</fullName>
    </submittedName>
</protein>
<keyword evidence="8" id="KW-0675">Receptor</keyword>
<keyword evidence="2" id="KW-0433">Leucine-rich repeat</keyword>
<reference evidence="11" key="2">
    <citation type="submission" date="2019-07" db="EMBL/GenBank/DDBJ databases">
        <authorList>
            <person name="Seetharam A."/>
            <person name="Woodhouse M."/>
            <person name="Cannon E."/>
        </authorList>
    </citation>
    <scope>NUCLEOTIDE SEQUENCE [LARGE SCALE GENOMIC DNA]</scope>
    <source>
        <strain evidence="11">cv. B73</strain>
    </source>
</reference>
<accession>A0A1D6KZE5</accession>
<dbReference type="EMBL" id="CM007647">
    <property type="protein sequence ID" value="ONM07744.1"/>
    <property type="molecule type" value="Genomic_DNA"/>
</dbReference>
<evidence type="ECO:0000313" key="12">
    <source>
        <dbReference type="Proteomes" id="UP000007305"/>
    </source>
</evidence>
<reference evidence="10 12" key="1">
    <citation type="submission" date="2015-12" db="EMBL/GenBank/DDBJ databases">
        <title>Update maize B73 reference genome by single molecule sequencing technologies.</title>
        <authorList>
            <consortium name="Maize Genome Sequencing Project"/>
            <person name="Ware D."/>
        </authorList>
    </citation>
    <scope>NUCLEOTIDE SEQUENCE [LARGE SCALE GENOMIC DNA]</scope>
    <source>
        <strain evidence="12">cv. B73</strain>
        <tissue evidence="10">Seedling</tissue>
    </source>
</reference>
<dbReference type="Gramene" id="Zm00001eb053030_T001">
    <property type="protein sequence ID" value="Zm00001eb053030_P001"/>
    <property type="gene ID" value="Zm00001eb053030"/>
</dbReference>
<evidence type="ECO:0000256" key="5">
    <source>
        <dbReference type="ARBA" id="ARBA00022737"/>
    </source>
</evidence>
<keyword evidence="12" id="KW-1185">Reference proteome</keyword>
<dbReference type="Proteomes" id="UP000007305">
    <property type="component" value="Chromosome 1"/>
</dbReference>
<dbReference type="SUPFAM" id="SSF52047">
    <property type="entry name" value="RNI-like"/>
    <property type="match status" value="1"/>
</dbReference>
<dbReference type="PANTHER" id="PTHR27000">
    <property type="entry name" value="LEUCINE-RICH REPEAT RECEPTOR-LIKE PROTEIN KINASE FAMILY PROTEIN-RELATED"/>
    <property type="match status" value="1"/>
</dbReference>
<keyword evidence="9" id="KW-0325">Glycoprotein</keyword>
<evidence type="ECO:0000256" key="3">
    <source>
        <dbReference type="ARBA" id="ARBA00022692"/>
    </source>
</evidence>
<evidence type="ECO:0000256" key="2">
    <source>
        <dbReference type="ARBA" id="ARBA00022614"/>
    </source>
</evidence>
<evidence type="ECO:0000313" key="11">
    <source>
        <dbReference type="EnsemblPlants" id="Zm00001eb053030_P001"/>
    </source>
</evidence>
<evidence type="ECO:0000256" key="7">
    <source>
        <dbReference type="ARBA" id="ARBA00023136"/>
    </source>
</evidence>
<dbReference type="SMR" id="A0A1D6KZE5"/>
<evidence type="ECO:0000256" key="1">
    <source>
        <dbReference type="ARBA" id="ARBA00004167"/>
    </source>
</evidence>
<evidence type="ECO:0000256" key="6">
    <source>
        <dbReference type="ARBA" id="ARBA00022989"/>
    </source>
</evidence>
<evidence type="ECO:0000256" key="9">
    <source>
        <dbReference type="ARBA" id="ARBA00023180"/>
    </source>
</evidence>
<evidence type="ECO:0000256" key="8">
    <source>
        <dbReference type="ARBA" id="ARBA00023170"/>
    </source>
</evidence>
<reference evidence="11" key="3">
    <citation type="submission" date="2021-05" db="UniProtKB">
        <authorList>
            <consortium name="EnsemblPlants"/>
        </authorList>
    </citation>
    <scope>IDENTIFICATION</scope>
    <source>
        <strain evidence="11">cv. B73</strain>
    </source>
</reference>
<comment type="subcellular location">
    <subcellularLocation>
        <location evidence="1">Membrane</location>
        <topology evidence="1">Single-pass membrane protein</topology>
    </subcellularLocation>
</comment>
<organism evidence="10">
    <name type="scientific">Zea mays</name>
    <name type="common">Maize</name>
    <dbReference type="NCBI Taxonomy" id="4577"/>
    <lineage>
        <taxon>Eukaryota</taxon>
        <taxon>Viridiplantae</taxon>
        <taxon>Streptophyta</taxon>
        <taxon>Embryophyta</taxon>
        <taxon>Tracheophyta</taxon>
        <taxon>Spermatophyta</taxon>
        <taxon>Magnoliopsida</taxon>
        <taxon>Liliopsida</taxon>
        <taxon>Poales</taxon>
        <taxon>Poaceae</taxon>
        <taxon>PACMAD clade</taxon>
        <taxon>Panicoideae</taxon>
        <taxon>Andropogonodae</taxon>
        <taxon>Andropogoneae</taxon>
        <taxon>Tripsacinae</taxon>
        <taxon>Zea</taxon>
    </lineage>
</organism>
<sequence>MRRLESVNLATNRLDAPGISVCAELRMLNLARNKLVGEIPESFKELRSLSYLTLTKNSFTNLASTLQVLQHLSNLTSLVLTRNFRGGETMLVDGISGFKSHERTGVKGTPSPMGWWPTMMGRGAQSLVGRWSHGRATDGDMGPICHTTGGGG</sequence>
<dbReference type="AlphaFoldDB" id="A0A1D6KZE5"/>
<keyword evidence="3" id="KW-0812">Transmembrane</keyword>
<dbReference type="Pfam" id="PF13855">
    <property type="entry name" value="LRR_8"/>
    <property type="match status" value="1"/>
</dbReference>
<dbReference type="STRING" id="4577.A0A1D6KZE5"/>
<keyword evidence="4" id="KW-0732">Signal</keyword>
<evidence type="ECO:0000313" key="10">
    <source>
        <dbReference type="EMBL" id="ONM07744.1"/>
    </source>
</evidence>
<dbReference type="EnsemblPlants" id="Zm00001eb053030_T001">
    <property type="protein sequence ID" value="Zm00001eb053030_P001"/>
    <property type="gene ID" value="Zm00001eb053030"/>
</dbReference>
<dbReference type="PANTHER" id="PTHR27000:SF642">
    <property type="entry name" value="INACTIVE LEUCINE-RICH REPEAT RECEPTOR KINASE XIAO-RELATED"/>
    <property type="match status" value="1"/>
</dbReference>
<dbReference type="InterPro" id="IPR032675">
    <property type="entry name" value="LRR_dom_sf"/>
</dbReference>
<dbReference type="InterPro" id="IPR001611">
    <property type="entry name" value="Leu-rich_rpt"/>
</dbReference>
<keyword evidence="5" id="KW-0677">Repeat</keyword>
<keyword evidence="7" id="KW-0472">Membrane</keyword>
<dbReference type="GO" id="GO:0016020">
    <property type="term" value="C:membrane"/>
    <property type="evidence" value="ECO:0007669"/>
    <property type="project" value="UniProtKB-SubCell"/>
</dbReference>
<name>A0A1D6KZE5_MAIZE</name>
<proteinExistence type="predicted"/>